<evidence type="ECO:0000256" key="5">
    <source>
        <dbReference type="ARBA" id="ARBA00022729"/>
    </source>
</evidence>
<sequence>MIAGFFFFFGLLVTAVSGASVSDLVGTWTTKSRSVFTGPGFFDPAEDRLIEPSLTGISYSFTANGHYEEAHYRALANPQDPSCPKGIMQWQHGTYSVNSNGSVSLNPIAVDGRQLLSDPCAHSIGIYTRYNQSELFDSYTVSIDPYHGIKRLDLYAFDGSPMHPMYLAYKPPQILPTSTLNPIHDKKRKRQLGGETEKSFSIKHLVTKEDLMNPDRWLWFGIVMTSLGGVAFFYS</sequence>
<dbReference type="PANTHER" id="PTHR28090">
    <property type="entry name" value="PROTEIN ROT1"/>
    <property type="match status" value="1"/>
</dbReference>
<evidence type="ECO:0000313" key="13">
    <source>
        <dbReference type="EMBL" id="OJJ41901.1"/>
    </source>
</evidence>
<evidence type="ECO:0000256" key="6">
    <source>
        <dbReference type="ARBA" id="ARBA00022824"/>
    </source>
</evidence>
<organism evidence="13 14">
    <name type="scientific">Aspergillus wentii DTO 134E9</name>
    <dbReference type="NCBI Taxonomy" id="1073089"/>
    <lineage>
        <taxon>Eukaryota</taxon>
        <taxon>Fungi</taxon>
        <taxon>Dikarya</taxon>
        <taxon>Ascomycota</taxon>
        <taxon>Pezizomycotina</taxon>
        <taxon>Eurotiomycetes</taxon>
        <taxon>Eurotiomycetidae</taxon>
        <taxon>Eurotiales</taxon>
        <taxon>Aspergillaceae</taxon>
        <taxon>Aspergillus</taxon>
        <taxon>Aspergillus subgen. Cremei</taxon>
    </lineage>
</organism>
<dbReference type="AlphaFoldDB" id="A0A1L9S426"/>
<dbReference type="OrthoDB" id="5327821at2759"/>
<evidence type="ECO:0000256" key="9">
    <source>
        <dbReference type="ARBA" id="ARBA00024969"/>
    </source>
</evidence>
<dbReference type="InterPro" id="IPR019623">
    <property type="entry name" value="Rot1"/>
</dbReference>
<comment type="similarity">
    <text evidence="2 10">Belongs to the ROT1 family.</text>
</comment>
<dbReference type="RefSeq" id="XP_040695577.1">
    <property type="nucleotide sequence ID" value="XM_040839306.1"/>
</dbReference>
<evidence type="ECO:0000256" key="2">
    <source>
        <dbReference type="ARBA" id="ARBA00007149"/>
    </source>
</evidence>
<dbReference type="Pfam" id="PF10681">
    <property type="entry name" value="Rot1"/>
    <property type="match status" value="1"/>
</dbReference>
<dbReference type="VEuPathDB" id="FungiDB:ASPWEDRAFT_733041"/>
<keyword evidence="6 10" id="KW-0256">Endoplasmic reticulum</keyword>
<keyword evidence="14" id="KW-1185">Reference proteome</keyword>
<dbReference type="GeneID" id="63755154"/>
<name>A0A1L9S426_ASPWE</name>
<evidence type="ECO:0000256" key="12">
    <source>
        <dbReference type="SAM" id="SignalP"/>
    </source>
</evidence>
<protein>
    <recommendedName>
        <fullName evidence="3 10">Protein ROT1</fullName>
    </recommendedName>
</protein>
<evidence type="ECO:0000256" key="4">
    <source>
        <dbReference type="ARBA" id="ARBA00022692"/>
    </source>
</evidence>
<comment type="function">
    <text evidence="9 10">Required for normal levels of the cell wall 1,6-beta-glucan. Involved in a protein folding machinery chaperoning proteins acting in various physiological processes including cell wall synthesis and lysis of autophagic bodies.</text>
</comment>
<reference evidence="14" key="1">
    <citation type="journal article" date="2017" name="Genome Biol.">
        <title>Comparative genomics reveals high biological diversity and specific adaptations in the industrially and medically important fungal genus Aspergillus.</title>
        <authorList>
            <person name="de Vries R.P."/>
            <person name="Riley R."/>
            <person name="Wiebenga A."/>
            <person name="Aguilar-Osorio G."/>
            <person name="Amillis S."/>
            <person name="Uchima C.A."/>
            <person name="Anderluh G."/>
            <person name="Asadollahi M."/>
            <person name="Askin M."/>
            <person name="Barry K."/>
            <person name="Battaglia E."/>
            <person name="Bayram O."/>
            <person name="Benocci T."/>
            <person name="Braus-Stromeyer S.A."/>
            <person name="Caldana C."/>
            <person name="Canovas D."/>
            <person name="Cerqueira G.C."/>
            <person name="Chen F."/>
            <person name="Chen W."/>
            <person name="Choi C."/>
            <person name="Clum A."/>
            <person name="Dos Santos R.A."/>
            <person name="Damasio A.R."/>
            <person name="Diallinas G."/>
            <person name="Emri T."/>
            <person name="Fekete E."/>
            <person name="Flipphi M."/>
            <person name="Freyberg S."/>
            <person name="Gallo A."/>
            <person name="Gournas C."/>
            <person name="Habgood R."/>
            <person name="Hainaut M."/>
            <person name="Harispe M.L."/>
            <person name="Henrissat B."/>
            <person name="Hilden K.S."/>
            <person name="Hope R."/>
            <person name="Hossain A."/>
            <person name="Karabika E."/>
            <person name="Karaffa L."/>
            <person name="Karanyi Z."/>
            <person name="Krasevec N."/>
            <person name="Kuo A."/>
            <person name="Kusch H."/>
            <person name="LaButti K."/>
            <person name="Lagendijk E.L."/>
            <person name="Lapidus A."/>
            <person name="Levasseur A."/>
            <person name="Lindquist E."/>
            <person name="Lipzen A."/>
            <person name="Logrieco A.F."/>
            <person name="MacCabe A."/>
            <person name="Maekelae M.R."/>
            <person name="Malavazi I."/>
            <person name="Melin P."/>
            <person name="Meyer V."/>
            <person name="Mielnichuk N."/>
            <person name="Miskei M."/>
            <person name="Molnar A.P."/>
            <person name="Mule G."/>
            <person name="Ngan C.Y."/>
            <person name="Orejas M."/>
            <person name="Orosz E."/>
            <person name="Ouedraogo J.P."/>
            <person name="Overkamp K.M."/>
            <person name="Park H.-S."/>
            <person name="Perrone G."/>
            <person name="Piumi F."/>
            <person name="Punt P.J."/>
            <person name="Ram A.F."/>
            <person name="Ramon A."/>
            <person name="Rauscher S."/>
            <person name="Record E."/>
            <person name="Riano-Pachon D.M."/>
            <person name="Robert V."/>
            <person name="Roehrig J."/>
            <person name="Ruller R."/>
            <person name="Salamov A."/>
            <person name="Salih N.S."/>
            <person name="Samson R.A."/>
            <person name="Sandor E."/>
            <person name="Sanguinetti M."/>
            <person name="Schuetze T."/>
            <person name="Sepcic K."/>
            <person name="Shelest E."/>
            <person name="Sherlock G."/>
            <person name="Sophianopoulou V."/>
            <person name="Squina F.M."/>
            <person name="Sun H."/>
            <person name="Susca A."/>
            <person name="Todd R.B."/>
            <person name="Tsang A."/>
            <person name="Unkles S.E."/>
            <person name="van de Wiele N."/>
            <person name="van Rossen-Uffink D."/>
            <person name="Oliveira J.V."/>
            <person name="Vesth T.C."/>
            <person name="Visser J."/>
            <person name="Yu J.-H."/>
            <person name="Zhou M."/>
            <person name="Andersen M.R."/>
            <person name="Archer D.B."/>
            <person name="Baker S.E."/>
            <person name="Benoit I."/>
            <person name="Brakhage A.A."/>
            <person name="Braus G.H."/>
            <person name="Fischer R."/>
            <person name="Frisvad J.C."/>
            <person name="Goldman G.H."/>
            <person name="Houbraken J."/>
            <person name="Oakley B."/>
            <person name="Pocsi I."/>
            <person name="Scazzocchio C."/>
            <person name="Seiboth B."/>
            <person name="vanKuyk P.A."/>
            <person name="Wortman J."/>
            <person name="Dyer P.S."/>
            <person name="Grigoriev I.V."/>
        </authorList>
    </citation>
    <scope>NUCLEOTIDE SEQUENCE [LARGE SCALE GENOMIC DNA]</scope>
    <source>
        <strain evidence="14">DTO 134E9</strain>
    </source>
</reference>
<dbReference type="EMBL" id="KV878209">
    <property type="protein sequence ID" value="OJJ41901.1"/>
    <property type="molecule type" value="Genomic_DNA"/>
</dbReference>
<dbReference type="GO" id="GO:0051082">
    <property type="term" value="F:unfolded protein binding"/>
    <property type="evidence" value="ECO:0007669"/>
    <property type="project" value="TreeGrafter"/>
</dbReference>
<dbReference type="PANTHER" id="PTHR28090:SF1">
    <property type="entry name" value="PROTEIN ROT1"/>
    <property type="match status" value="1"/>
</dbReference>
<keyword evidence="5 12" id="KW-0732">Signal</keyword>
<evidence type="ECO:0000256" key="8">
    <source>
        <dbReference type="ARBA" id="ARBA00023136"/>
    </source>
</evidence>
<dbReference type="STRING" id="1073089.A0A1L9S426"/>
<evidence type="ECO:0000313" key="14">
    <source>
        <dbReference type="Proteomes" id="UP000184383"/>
    </source>
</evidence>
<dbReference type="PIRSF" id="PIRSF017290">
    <property type="entry name" value="ROT1_prd"/>
    <property type="match status" value="1"/>
</dbReference>
<comment type="subcellular location">
    <subcellularLocation>
        <location evidence="1">Endoplasmic reticulum membrane</location>
        <topology evidence="1">Single-pass type I membrane protein</topology>
    </subcellularLocation>
</comment>
<dbReference type="GO" id="GO:0006458">
    <property type="term" value="P:'de novo' protein folding"/>
    <property type="evidence" value="ECO:0007669"/>
    <property type="project" value="InterPro"/>
</dbReference>
<evidence type="ECO:0000256" key="11">
    <source>
        <dbReference type="SAM" id="Phobius"/>
    </source>
</evidence>
<feature type="chain" id="PRO_5012544242" description="Protein ROT1" evidence="12">
    <location>
        <begin position="19"/>
        <end position="235"/>
    </location>
</feature>
<feature type="transmembrane region" description="Helical" evidence="11">
    <location>
        <begin position="217"/>
        <end position="234"/>
    </location>
</feature>
<keyword evidence="4 11" id="KW-0812">Transmembrane</keyword>
<feature type="signal peptide" evidence="12">
    <location>
        <begin position="1"/>
        <end position="18"/>
    </location>
</feature>
<proteinExistence type="inferred from homology"/>
<gene>
    <name evidence="13" type="ORF">ASPWEDRAFT_733041</name>
</gene>
<evidence type="ECO:0000256" key="7">
    <source>
        <dbReference type="ARBA" id="ARBA00022989"/>
    </source>
</evidence>
<dbReference type="Proteomes" id="UP000184383">
    <property type="component" value="Unassembled WGS sequence"/>
</dbReference>
<evidence type="ECO:0000256" key="3">
    <source>
        <dbReference type="ARBA" id="ARBA00017291"/>
    </source>
</evidence>
<evidence type="ECO:0000256" key="10">
    <source>
        <dbReference type="PIRNR" id="PIRNR017290"/>
    </source>
</evidence>
<keyword evidence="8 10" id="KW-0472">Membrane</keyword>
<dbReference type="GO" id="GO:0005789">
    <property type="term" value="C:endoplasmic reticulum membrane"/>
    <property type="evidence" value="ECO:0007669"/>
    <property type="project" value="UniProtKB-SubCell"/>
</dbReference>
<accession>A0A1L9S426</accession>
<evidence type="ECO:0000256" key="1">
    <source>
        <dbReference type="ARBA" id="ARBA00004115"/>
    </source>
</evidence>
<keyword evidence="7 11" id="KW-1133">Transmembrane helix</keyword>